<keyword evidence="9" id="KW-1185">Reference proteome</keyword>
<evidence type="ECO:0000259" key="7">
    <source>
        <dbReference type="Pfam" id="PF07669"/>
    </source>
</evidence>
<dbReference type="GO" id="GO:0032259">
    <property type="term" value="P:methylation"/>
    <property type="evidence" value="ECO:0007669"/>
    <property type="project" value="UniProtKB-KW"/>
</dbReference>
<keyword evidence="6" id="KW-0175">Coiled coil</keyword>
<keyword evidence="2" id="KW-0489">Methyltransferase</keyword>
<dbReference type="Pfam" id="PF07669">
    <property type="entry name" value="Eco57I"/>
    <property type="match status" value="2"/>
</dbReference>
<keyword evidence="3" id="KW-0808">Transferase</keyword>
<dbReference type="InterPro" id="IPR011639">
    <property type="entry name" value="MethylTrfase_TaqI-like_dom"/>
</dbReference>
<dbReference type="EC" id="2.1.1.72" evidence="1"/>
<dbReference type="GO" id="GO:0003676">
    <property type="term" value="F:nucleic acid binding"/>
    <property type="evidence" value="ECO:0007669"/>
    <property type="project" value="InterPro"/>
</dbReference>
<evidence type="ECO:0000256" key="5">
    <source>
        <dbReference type="ARBA" id="ARBA00047942"/>
    </source>
</evidence>
<dbReference type="InterPro" id="IPR002052">
    <property type="entry name" value="DNA_methylase_N6_adenine_CS"/>
</dbReference>
<keyword evidence="4" id="KW-0949">S-adenosyl-L-methionine</keyword>
<feature type="domain" description="Type II methyltransferase M.TaqI-like" evidence="7">
    <location>
        <begin position="810"/>
        <end position="873"/>
    </location>
</feature>
<dbReference type="PATRIC" id="fig|662478.6.peg.981"/>
<dbReference type="RefSeq" id="WP_004968198.1">
    <property type="nucleotide sequence ID" value="NZ_AOLP01000006.1"/>
</dbReference>
<evidence type="ECO:0000256" key="4">
    <source>
        <dbReference type="ARBA" id="ARBA00022691"/>
    </source>
</evidence>
<evidence type="ECO:0000313" key="8">
    <source>
        <dbReference type="EMBL" id="EMA06925.1"/>
    </source>
</evidence>
<proteinExistence type="predicted"/>
<dbReference type="InterPro" id="IPR029063">
    <property type="entry name" value="SAM-dependent_MTases_sf"/>
</dbReference>
<gene>
    <name evidence="8" type="ORF">C438_05212</name>
</gene>
<reference evidence="8 9" key="1">
    <citation type="journal article" date="2014" name="PLoS Genet.">
        <title>Phylogenetically driven sequencing of extremely halophilic archaea reveals strategies for static and dynamic osmo-response.</title>
        <authorList>
            <person name="Becker E.A."/>
            <person name="Seitzer P.M."/>
            <person name="Tritt A."/>
            <person name="Larsen D."/>
            <person name="Krusor M."/>
            <person name="Yao A.I."/>
            <person name="Wu D."/>
            <person name="Madern D."/>
            <person name="Eisen J.A."/>
            <person name="Darling A.E."/>
            <person name="Facciotti M.T."/>
        </authorList>
    </citation>
    <scope>NUCLEOTIDE SEQUENCE [LARGE SCALE GENOMIC DNA]</scope>
    <source>
        <strain evidence="8 9">ATCC 35960</strain>
    </source>
</reference>
<sequence>MSSTTSPSPTEFVEEAFETKVSDDEVTDLIDVLDETIANLRKQIKDETLGKMLRAGAGSYLLRGSMTRDGLQPESFTQDAVINPLLDALGHEYSTEAGGLSGGRTMVADYTVSLRDYADIDSTRLLIEAEPINKDLDSREHGVGQVRDWLSQREFESDFGFATDGLRWYFVRYDPDTYTHNIIEEVDLQPVFVALFENQTGKQEPPTEALFDADRERVVRLIRTFEFENFTSIAGDARQVIKQTQEEITDEFYDDYIRFVFGVVSDDETTSRSLIGDGVMPPEEATEEDTRLFAVELMNRLIFIKFLEDKSLVQPNLLRTLKDTYENGIYGGTFYDEFLQLLFYDVMNNKPEDRPSTVQNIDLFNGIPYLNGGLFRPTINGDDFDEDDFDVRNSVLYSIIDLLEGYSFSAGGAPTDLDPSILGNVFEKTINYITSDNADTNKELGAYYTPSEITRFCAEETVRPALLDRFQTTLVEECDWPEHSVTGFESVYELIDELPGRWGTISALLATVDDFRVVDPAMGSGHFLTSVLEEIVNIRKALYARNEQYPDEYRLKKTTVLNNVYGVDIVGPAVEIGKLRLWLSVISELTEENVDELADDDALALPNIAFNLRAGNSLIGYTGFPETTDNGEYTLGSFSEDTVRDRYRNIIEDIQKHEQAIDSETAEEYRQSALKKLEKARKELIDDIHADFVAAGINDITPEAVEAMQPFNWVLEFAEVYADGGFDVIVGNPPWDRIKPLRDDFFSRYDREFRTYLPEAKDARQEELLGDPVIAEGWEDYKRNIKIQADYFNNSETYELQRPTIAGRTEGTENDLSALFLERVFQIARDDGYVAQILPGTIFTGSSGKDLRTHLLDNTRVDVMAHFMNHGIFDNIDTRYKFTVITFENRGQTEEIRSLYREGDVDVLQSLNEDAFWTPRAVLEQYSPEARVFPLLKSESESEVLETIIQHPSISEQSTGNWSAKPYRELDRTNDADRFVESESAGDYPVLGGKNIYQFVHDSTYLDIDSPEFWSVENPPEKSAKYRVREKSLPKLKRAVYDAFDGTGSQVGFVNGLLEERRGEPLSKKDVLLDCTEYRIVYRDITSATNERTLVASVIPKGIVCHNKLHTIRPYTLNPSDQDLDKPTLHDVYERVFDDRELFVALGLINSIPFDFLMKTKIDTTVVMYKFEESQVPKLTKGDDWFDYIWTRAARLNCYGDAFEEMRERLGGIEPATDMDERREVQAELDAAAFHAYGLDREQTAFVLADFHQVQNPRLMNDAYFEMVLEKYDELA</sequence>
<dbReference type="PRINTS" id="PR00507">
    <property type="entry name" value="N12N6MTFRASE"/>
</dbReference>
<dbReference type="PANTHER" id="PTHR33841:SF1">
    <property type="entry name" value="DNA METHYLTRANSFERASE A"/>
    <property type="match status" value="1"/>
</dbReference>
<dbReference type="GO" id="GO:0006304">
    <property type="term" value="P:DNA modification"/>
    <property type="evidence" value="ECO:0007669"/>
    <property type="project" value="InterPro"/>
</dbReference>
<dbReference type="SUPFAM" id="SSF53335">
    <property type="entry name" value="S-adenosyl-L-methionine-dependent methyltransferases"/>
    <property type="match status" value="1"/>
</dbReference>
<comment type="catalytic activity">
    <reaction evidence="5">
        <text>a 2'-deoxyadenosine in DNA + S-adenosyl-L-methionine = an N(6)-methyl-2'-deoxyadenosine in DNA + S-adenosyl-L-homocysteine + H(+)</text>
        <dbReference type="Rhea" id="RHEA:15197"/>
        <dbReference type="Rhea" id="RHEA-COMP:12418"/>
        <dbReference type="Rhea" id="RHEA-COMP:12419"/>
        <dbReference type="ChEBI" id="CHEBI:15378"/>
        <dbReference type="ChEBI" id="CHEBI:57856"/>
        <dbReference type="ChEBI" id="CHEBI:59789"/>
        <dbReference type="ChEBI" id="CHEBI:90615"/>
        <dbReference type="ChEBI" id="CHEBI:90616"/>
        <dbReference type="EC" id="2.1.1.72"/>
    </reaction>
</comment>
<dbReference type="PANTHER" id="PTHR33841">
    <property type="entry name" value="DNA METHYLTRANSFERASE YEEA-RELATED"/>
    <property type="match status" value="1"/>
</dbReference>
<feature type="coiled-coil region" evidence="6">
    <location>
        <begin position="647"/>
        <end position="683"/>
    </location>
</feature>
<protein>
    <recommendedName>
        <fullName evidence="1">site-specific DNA-methyltransferase (adenine-specific)</fullName>
        <ecNumber evidence="1">2.1.1.72</ecNumber>
    </recommendedName>
</protein>
<evidence type="ECO:0000256" key="1">
    <source>
        <dbReference type="ARBA" id="ARBA00011900"/>
    </source>
</evidence>
<feature type="domain" description="Type II methyltransferase M.TaqI-like" evidence="7">
    <location>
        <begin position="562"/>
        <end position="754"/>
    </location>
</feature>
<organism evidence="8 9">
    <name type="scientific">Haloferax denitrificans ATCC 35960</name>
    <dbReference type="NCBI Taxonomy" id="662478"/>
    <lineage>
        <taxon>Archaea</taxon>
        <taxon>Methanobacteriati</taxon>
        <taxon>Methanobacteriota</taxon>
        <taxon>Stenosarchaea group</taxon>
        <taxon>Halobacteria</taxon>
        <taxon>Halobacteriales</taxon>
        <taxon>Haloferacaceae</taxon>
        <taxon>Haloferax</taxon>
    </lineage>
</organism>
<dbReference type="AlphaFoldDB" id="M0JGX1"/>
<dbReference type="GO" id="GO:0009007">
    <property type="term" value="F:site-specific DNA-methyltransferase (adenine-specific) activity"/>
    <property type="evidence" value="ECO:0007669"/>
    <property type="project" value="UniProtKB-EC"/>
</dbReference>
<evidence type="ECO:0000256" key="6">
    <source>
        <dbReference type="SAM" id="Coils"/>
    </source>
</evidence>
<accession>M0JGX1</accession>
<dbReference type="Proteomes" id="UP000011553">
    <property type="component" value="Unassembled WGS sequence"/>
</dbReference>
<dbReference type="Gene3D" id="3.40.50.150">
    <property type="entry name" value="Vaccinia Virus protein VP39"/>
    <property type="match status" value="1"/>
</dbReference>
<dbReference type="EMBL" id="AOLP01000006">
    <property type="protein sequence ID" value="EMA06925.1"/>
    <property type="molecule type" value="Genomic_DNA"/>
</dbReference>
<dbReference type="PROSITE" id="PS00092">
    <property type="entry name" value="N6_MTASE"/>
    <property type="match status" value="1"/>
</dbReference>
<comment type="caution">
    <text evidence="8">The sequence shown here is derived from an EMBL/GenBank/DDBJ whole genome shotgun (WGS) entry which is preliminary data.</text>
</comment>
<evidence type="ECO:0000313" key="9">
    <source>
        <dbReference type="Proteomes" id="UP000011553"/>
    </source>
</evidence>
<evidence type="ECO:0000256" key="2">
    <source>
        <dbReference type="ARBA" id="ARBA00022603"/>
    </source>
</evidence>
<name>M0JGX1_9EURY</name>
<dbReference type="InterPro" id="IPR050953">
    <property type="entry name" value="N4_N6_ade-DNA_methylase"/>
</dbReference>
<evidence type="ECO:0000256" key="3">
    <source>
        <dbReference type="ARBA" id="ARBA00022679"/>
    </source>
</evidence>